<comment type="caution">
    <text evidence="6">The sequence shown here is derived from an EMBL/GenBank/DDBJ whole genome shotgun (WGS) entry which is preliminary data.</text>
</comment>
<feature type="transmembrane region" description="Helical" evidence="4">
    <location>
        <begin position="26"/>
        <end position="48"/>
    </location>
</feature>
<keyword evidence="4" id="KW-0472">Membrane</keyword>
<protein>
    <submittedName>
        <fullName evidence="6">Chemotaxis protein</fullName>
    </submittedName>
</protein>
<feature type="transmembrane region" description="Helical" evidence="4">
    <location>
        <begin position="79"/>
        <end position="96"/>
    </location>
</feature>
<feature type="transmembrane region" description="Helical" evidence="4">
    <location>
        <begin position="125"/>
        <end position="142"/>
    </location>
</feature>
<dbReference type="SUPFAM" id="SSF58104">
    <property type="entry name" value="Methyl-accepting chemotaxis protein (MCP) signaling domain"/>
    <property type="match status" value="1"/>
</dbReference>
<dbReference type="Gene3D" id="1.10.287.950">
    <property type="entry name" value="Methyl-accepting chemotaxis protein"/>
    <property type="match status" value="1"/>
</dbReference>
<proteinExistence type="predicted"/>
<dbReference type="SMART" id="SM00283">
    <property type="entry name" value="MA"/>
    <property type="match status" value="1"/>
</dbReference>
<accession>A0ABS6JU36</accession>
<feature type="transmembrane region" description="Helical" evidence="4">
    <location>
        <begin position="102"/>
        <end position="118"/>
    </location>
</feature>
<evidence type="ECO:0000256" key="1">
    <source>
        <dbReference type="ARBA" id="ARBA00023224"/>
    </source>
</evidence>
<dbReference type="InterPro" id="IPR004089">
    <property type="entry name" value="MCPsignal_dom"/>
</dbReference>
<sequence length="497" mass="55199">MSNAAVDKKPVRNFTVKEQDLIRRNFIVFIAISIVTGFSVGAMLTMGALGTNDLIMLGLMVLVWGLVTLFHFKKILIKYIGYIAVFGSAISTSLTIFTMPGFSNIFSVYYIIILALIYMNHKISIITQTYGFIILLYIVYGQNDILQLSQDDQITAVIHYLLVTVLIISMLQVNKFVNRQMDESRAETEKLLAEQQKQQQAMAKLVEDVTKSMSVISKTSENNNLSFNEMNSSFSEITSGVNSQNEATVDINESVTSITELIKKMHDSMAELKEETTETNHLSSEGEKQISFLTETVNQFKTEIDSMSKDFSILIDKLNETSQFSNTIKEIAEQTNLLSLNASIEAARAGEHGRGFSVVADEIRKLSDMTSHSADQISNQIDSFRQQSDQTRGLMIKVAERMDNSFEVTTKTNDSFKLINTAITKLSELADNGSNLISEINQTVETINGSTEDLAAVSEQSSASLQELIATLENILASNTSSLNSIKEVEETLKKSS</sequence>
<keyword evidence="7" id="KW-1185">Reference proteome</keyword>
<feature type="transmembrane region" description="Helical" evidence="4">
    <location>
        <begin position="54"/>
        <end position="72"/>
    </location>
</feature>
<dbReference type="EMBL" id="JAHQCR010000036">
    <property type="protein sequence ID" value="MBU9721591.1"/>
    <property type="molecule type" value="Genomic_DNA"/>
</dbReference>
<keyword evidence="4" id="KW-1133">Transmembrane helix</keyword>
<reference evidence="6 7" key="1">
    <citation type="submission" date="2021-06" db="EMBL/GenBank/DDBJ databases">
        <title>Bacillus sp. RD4P76, an endophyte from a halophyte.</title>
        <authorList>
            <person name="Sun J.-Q."/>
        </authorList>
    </citation>
    <scope>NUCLEOTIDE SEQUENCE [LARGE SCALE GENOMIC DNA]</scope>
    <source>
        <strain evidence="6 7">JCM 17098</strain>
    </source>
</reference>
<feature type="transmembrane region" description="Helical" evidence="4">
    <location>
        <begin position="154"/>
        <end position="173"/>
    </location>
</feature>
<evidence type="ECO:0000256" key="3">
    <source>
        <dbReference type="SAM" id="Coils"/>
    </source>
</evidence>
<dbReference type="Pfam" id="PF00015">
    <property type="entry name" value="MCPsignal"/>
    <property type="match status" value="1"/>
</dbReference>
<dbReference type="Proteomes" id="UP000790580">
    <property type="component" value="Unassembled WGS sequence"/>
</dbReference>
<keyword evidence="4" id="KW-0812">Transmembrane</keyword>
<keyword evidence="3" id="KW-0175">Coiled coil</keyword>
<gene>
    <name evidence="6" type="ORF">KS407_09050</name>
</gene>
<feature type="domain" description="Methyl-accepting transducer" evidence="5">
    <location>
        <begin position="219"/>
        <end position="469"/>
    </location>
</feature>
<evidence type="ECO:0000313" key="7">
    <source>
        <dbReference type="Proteomes" id="UP000790580"/>
    </source>
</evidence>
<feature type="coiled-coil region" evidence="3">
    <location>
        <begin position="174"/>
        <end position="201"/>
    </location>
</feature>
<name>A0ABS6JU36_9BACI</name>
<evidence type="ECO:0000259" key="5">
    <source>
        <dbReference type="PROSITE" id="PS50111"/>
    </source>
</evidence>
<evidence type="ECO:0000256" key="4">
    <source>
        <dbReference type="SAM" id="Phobius"/>
    </source>
</evidence>
<dbReference type="PANTHER" id="PTHR32089">
    <property type="entry name" value="METHYL-ACCEPTING CHEMOTAXIS PROTEIN MCPB"/>
    <property type="match status" value="1"/>
</dbReference>
<evidence type="ECO:0000256" key="2">
    <source>
        <dbReference type="PROSITE-ProRule" id="PRU00284"/>
    </source>
</evidence>
<dbReference type="PANTHER" id="PTHR32089:SF112">
    <property type="entry name" value="LYSOZYME-LIKE PROTEIN-RELATED"/>
    <property type="match status" value="1"/>
</dbReference>
<organism evidence="6 7">
    <name type="scientific">Evansella alkalicola</name>
    <dbReference type="NCBI Taxonomy" id="745819"/>
    <lineage>
        <taxon>Bacteria</taxon>
        <taxon>Bacillati</taxon>
        <taxon>Bacillota</taxon>
        <taxon>Bacilli</taxon>
        <taxon>Bacillales</taxon>
        <taxon>Bacillaceae</taxon>
        <taxon>Evansella</taxon>
    </lineage>
</organism>
<keyword evidence="1 2" id="KW-0807">Transducer</keyword>
<dbReference type="PROSITE" id="PS50111">
    <property type="entry name" value="CHEMOTAXIS_TRANSDUC_2"/>
    <property type="match status" value="1"/>
</dbReference>
<evidence type="ECO:0000313" key="6">
    <source>
        <dbReference type="EMBL" id="MBU9721591.1"/>
    </source>
</evidence>